<dbReference type="Proteomes" id="UP001220530">
    <property type="component" value="Chromosome"/>
</dbReference>
<dbReference type="PRINTS" id="PR01346">
    <property type="entry name" value="HELNAPAPROT"/>
</dbReference>
<gene>
    <name evidence="4" type="primary">dps</name>
    <name evidence="4" type="synonym">pexB</name>
    <name evidence="4" type="ORF">PSQ19_10135</name>
</gene>
<sequence>MWHSVKESDLMKTPSIDIKSNTKSAMVDLLNARLAEAIDLALLTKQAHWNLKGIQFIAVHELLDKFRAALDTHVDIVAERVAQLDGIALGTTQDVAKATSLKPYPNDIRKVTDHLQALAERYAATAEQVRKAIDTADEAGDADTADIFTAFSRELDKDLWFIKSHLE</sequence>
<organism evidence="4 5">
    <name type="scientific">Devosia algicola</name>
    <dbReference type="NCBI Taxonomy" id="3026418"/>
    <lineage>
        <taxon>Bacteria</taxon>
        <taxon>Pseudomonadati</taxon>
        <taxon>Pseudomonadota</taxon>
        <taxon>Alphaproteobacteria</taxon>
        <taxon>Hyphomicrobiales</taxon>
        <taxon>Devosiaceae</taxon>
        <taxon>Devosia</taxon>
    </lineage>
</organism>
<dbReference type="InterPro" id="IPR002177">
    <property type="entry name" value="DPS_DNA-bd"/>
</dbReference>
<dbReference type="NCBIfam" id="NF006975">
    <property type="entry name" value="PRK09448.1"/>
    <property type="match status" value="1"/>
</dbReference>
<dbReference type="CDD" id="cd01043">
    <property type="entry name" value="DPS"/>
    <property type="match status" value="1"/>
</dbReference>
<evidence type="ECO:0000259" key="3">
    <source>
        <dbReference type="Pfam" id="PF00210"/>
    </source>
</evidence>
<dbReference type="EMBL" id="CP118246">
    <property type="protein sequence ID" value="WDR04290.1"/>
    <property type="molecule type" value="Genomic_DNA"/>
</dbReference>
<dbReference type="InterPro" id="IPR009078">
    <property type="entry name" value="Ferritin-like_SF"/>
</dbReference>
<dbReference type="PANTHER" id="PTHR42932">
    <property type="entry name" value="GENERAL STRESS PROTEIN 20U"/>
    <property type="match status" value="1"/>
</dbReference>
<dbReference type="PANTHER" id="PTHR42932:SF3">
    <property type="entry name" value="DNA PROTECTION DURING STARVATION PROTEIN"/>
    <property type="match status" value="1"/>
</dbReference>
<protein>
    <submittedName>
        <fullName evidence="4">DNA starvation/stationary phase protection protein Dps</fullName>
    </submittedName>
</protein>
<keyword evidence="5" id="KW-1185">Reference proteome</keyword>
<evidence type="ECO:0000313" key="5">
    <source>
        <dbReference type="Proteomes" id="UP001220530"/>
    </source>
</evidence>
<accession>A0ABY7YTW4</accession>
<evidence type="ECO:0000256" key="1">
    <source>
        <dbReference type="ARBA" id="ARBA00009497"/>
    </source>
</evidence>
<dbReference type="Pfam" id="PF00210">
    <property type="entry name" value="Ferritin"/>
    <property type="match status" value="1"/>
</dbReference>
<feature type="domain" description="Ferritin/DPS" evidence="3">
    <location>
        <begin position="28"/>
        <end position="167"/>
    </location>
</feature>
<dbReference type="PROSITE" id="PS00819">
    <property type="entry name" value="DPS_2"/>
    <property type="match status" value="1"/>
</dbReference>
<dbReference type="PIRSF" id="PIRSF005900">
    <property type="entry name" value="Dps"/>
    <property type="match status" value="1"/>
</dbReference>
<dbReference type="SUPFAM" id="SSF47240">
    <property type="entry name" value="Ferritin-like"/>
    <property type="match status" value="1"/>
</dbReference>
<evidence type="ECO:0000256" key="2">
    <source>
        <dbReference type="RuleBase" id="RU003875"/>
    </source>
</evidence>
<evidence type="ECO:0000313" key="4">
    <source>
        <dbReference type="EMBL" id="WDR04290.1"/>
    </source>
</evidence>
<name>A0ABY7YTW4_9HYPH</name>
<dbReference type="PROSITE" id="PS00818">
    <property type="entry name" value="DPS_1"/>
    <property type="match status" value="1"/>
</dbReference>
<dbReference type="Gene3D" id="1.20.1260.10">
    <property type="match status" value="1"/>
</dbReference>
<reference evidence="4 5" key="1">
    <citation type="submission" date="2023-02" db="EMBL/GenBank/DDBJ databases">
        <title>Devosia algicola sp. nov., isolated from the phycosphere of marine algae.</title>
        <authorList>
            <person name="Kim J.M."/>
            <person name="Lee J.K."/>
            <person name="Choi B.J."/>
            <person name="Bayburt H."/>
            <person name="Jeon C.O."/>
        </authorList>
    </citation>
    <scope>NUCLEOTIDE SEQUENCE [LARGE SCALE GENOMIC DNA]</scope>
    <source>
        <strain evidence="4 5">G20-9</strain>
    </source>
</reference>
<dbReference type="InterPro" id="IPR023188">
    <property type="entry name" value="DPS_DNA-bd_CS"/>
</dbReference>
<dbReference type="InterPro" id="IPR008331">
    <property type="entry name" value="Ferritin_DPS_dom"/>
</dbReference>
<dbReference type="InterPro" id="IPR012347">
    <property type="entry name" value="Ferritin-like"/>
</dbReference>
<comment type="similarity">
    <text evidence="1 2">Belongs to the Dps family.</text>
</comment>
<proteinExistence type="inferred from homology"/>